<gene>
    <name evidence="2" type="ORF">JX360_02355</name>
</gene>
<dbReference type="RefSeq" id="WP_244348926.1">
    <property type="nucleotide sequence ID" value="NZ_JAFIRA010000003.1"/>
</dbReference>
<keyword evidence="3" id="KW-1185">Reference proteome</keyword>
<evidence type="ECO:0000313" key="3">
    <source>
        <dbReference type="Proteomes" id="UP000830835"/>
    </source>
</evidence>
<name>A0ABT0C7J7_THEVL</name>
<accession>A0ABT0C7J7</accession>
<keyword evidence="1" id="KW-1133">Transmembrane helix</keyword>
<comment type="caution">
    <text evidence="2">The sequence shown here is derived from an EMBL/GenBank/DDBJ whole genome shotgun (WGS) entry which is preliminary data.</text>
</comment>
<dbReference type="EMBL" id="JAFIRA010000003">
    <property type="protein sequence ID" value="MCJ2541755.1"/>
    <property type="molecule type" value="Genomic_DNA"/>
</dbReference>
<protein>
    <submittedName>
        <fullName evidence="2">Uncharacterized protein</fullName>
    </submittedName>
</protein>
<dbReference type="Proteomes" id="UP000830835">
    <property type="component" value="Unassembled WGS sequence"/>
</dbReference>
<sequence>MESVYSGSDFPYTFVNPPIYSAIALFSFFAIIFGIIFKDKLEYQVAFWHLNRDSQAQIRYRTPGVILTYGLCCLFTFGFVAACLYVFGLSLALAGLVGGILVLFTGGLVWWQMGSLLELLVMGGSQAIDIDSYGAGAALDPKAKTVTESE</sequence>
<keyword evidence="1" id="KW-0472">Membrane</keyword>
<keyword evidence="1" id="KW-0812">Transmembrane</keyword>
<feature type="transmembrane region" description="Helical" evidence="1">
    <location>
        <begin position="19"/>
        <end position="37"/>
    </location>
</feature>
<evidence type="ECO:0000256" key="1">
    <source>
        <dbReference type="SAM" id="Phobius"/>
    </source>
</evidence>
<reference evidence="2" key="1">
    <citation type="submission" date="2021-02" db="EMBL/GenBank/DDBJ databases">
        <title>The CRISPR/cas machinery reduction and long-range gene transfer in the hot spring cyanobacterium Synechococcus.</title>
        <authorList>
            <person name="Dvorak P."/>
            <person name="Jahodarova E."/>
            <person name="Hasler P."/>
            <person name="Poulickova A."/>
        </authorList>
    </citation>
    <scope>NUCLEOTIDE SEQUENCE</scope>
    <source>
        <strain evidence="2">Rupite</strain>
    </source>
</reference>
<proteinExistence type="predicted"/>
<evidence type="ECO:0000313" key="2">
    <source>
        <dbReference type="EMBL" id="MCJ2541755.1"/>
    </source>
</evidence>
<feature type="transmembrane region" description="Helical" evidence="1">
    <location>
        <begin position="93"/>
        <end position="111"/>
    </location>
</feature>
<feature type="transmembrane region" description="Helical" evidence="1">
    <location>
        <begin position="66"/>
        <end position="87"/>
    </location>
</feature>
<organism evidence="2 3">
    <name type="scientific">Thermostichus vulcanus str. 'Rupite'</name>
    <dbReference type="NCBI Taxonomy" id="2813851"/>
    <lineage>
        <taxon>Bacteria</taxon>
        <taxon>Bacillati</taxon>
        <taxon>Cyanobacteriota</taxon>
        <taxon>Cyanophyceae</taxon>
        <taxon>Thermostichales</taxon>
        <taxon>Thermostichaceae</taxon>
        <taxon>Thermostichus</taxon>
    </lineage>
</organism>